<gene>
    <name evidence="2" type="ORF">CEUTPL_LOCUS10430</name>
</gene>
<dbReference type="SMART" id="SM00516">
    <property type="entry name" value="SEC14"/>
    <property type="match status" value="1"/>
</dbReference>
<dbReference type="GO" id="GO:0016020">
    <property type="term" value="C:membrane"/>
    <property type="evidence" value="ECO:0007669"/>
    <property type="project" value="TreeGrafter"/>
</dbReference>
<accession>A0A9N9MT96</accession>
<dbReference type="Gene3D" id="3.40.525.10">
    <property type="entry name" value="CRAL-TRIO lipid binding domain"/>
    <property type="match status" value="1"/>
</dbReference>
<organism evidence="2 3">
    <name type="scientific">Ceutorhynchus assimilis</name>
    <name type="common">cabbage seed weevil</name>
    <dbReference type="NCBI Taxonomy" id="467358"/>
    <lineage>
        <taxon>Eukaryota</taxon>
        <taxon>Metazoa</taxon>
        <taxon>Ecdysozoa</taxon>
        <taxon>Arthropoda</taxon>
        <taxon>Hexapoda</taxon>
        <taxon>Insecta</taxon>
        <taxon>Pterygota</taxon>
        <taxon>Neoptera</taxon>
        <taxon>Endopterygota</taxon>
        <taxon>Coleoptera</taxon>
        <taxon>Polyphaga</taxon>
        <taxon>Cucujiformia</taxon>
        <taxon>Curculionidae</taxon>
        <taxon>Ceutorhynchinae</taxon>
        <taxon>Ceutorhynchus</taxon>
    </lineage>
</organism>
<dbReference type="OrthoDB" id="1434354at2759"/>
<protein>
    <recommendedName>
        <fullName evidence="1">CRAL-TRIO domain-containing protein</fullName>
    </recommendedName>
</protein>
<dbReference type="CDD" id="cd00170">
    <property type="entry name" value="SEC14"/>
    <property type="match status" value="1"/>
</dbReference>
<proteinExistence type="predicted"/>
<sequence>MTNMSQLPFRFTAKEIIEQGRTTQENLDIIKTWLSDLPDHSIPAVQDEMIVIFLISCDNDIKLTQHTITMYYKCKKDAPELFNERDFEREDIAKALNTVTVSNMPVRTEENYAIHYLNIKDPSYRAFDLGPIMKLCYMLVDLSINSSNVPNGLVIVFDMNGIGLMHLTRLKLDIIRKYFEFLQEALPIQLKGIHIINTVYFFDKIMCIIKVFMKKELIEMLQLHPPDLAQEELFSLMPKNCWPEDYGGDLPSCSELHENTLKEFAEEREFWRIEQEIRSRF</sequence>
<dbReference type="Pfam" id="PF00650">
    <property type="entry name" value="CRAL_TRIO"/>
    <property type="match status" value="1"/>
</dbReference>
<dbReference type="GO" id="GO:1902936">
    <property type="term" value="F:phosphatidylinositol bisphosphate binding"/>
    <property type="evidence" value="ECO:0007669"/>
    <property type="project" value="TreeGrafter"/>
</dbReference>
<reference evidence="2" key="1">
    <citation type="submission" date="2022-01" db="EMBL/GenBank/DDBJ databases">
        <authorList>
            <person name="King R."/>
        </authorList>
    </citation>
    <scope>NUCLEOTIDE SEQUENCE</scope>
</reference>
<dbReference type="SUPFAM" id="SSF52087">
    <property type="entry name" value="CRAL/TRIO domain"/>
    <property type="match status" value="1"/>
</dbReference>
<dbReference type="InterPro" id="IPR036865">
    <property type="entry name" value="CRAL-TRIO_dom_sf"/>
</dbReference>
<evidence type="ECO:0000259" key="1">
    <source>
        <dbReference type="PROSITE" id="PS50191"/>
    </source>
</evidence>
<evidence type="ECO:0000313" key="2">
    <source>
        <dbReference type="EMBL" id="CAG9769960.1"/>
    </source>
</evidence>
<dbReference type="PANTHER" id="PTHR10174">
    <property type="entry name" value="ALPHA-TOCOPHEROL TRANSFER PROTEIN-RELATED"/>
    <property type="match status" value="1"/>
</dbReference>
<dbReference type="EMBL" id="OU892282">
    <property type="protein sequence ID" value="CAG9769960.1"/>
    <property type="molecule type" value="Genomic_DNA"/>
</dbReference>
<dbReference type="SUPFAM" id="SSF46938">
    <property type="entry name" value="CRAL/TRIO N-terminal domain"/>
    <property type="match status" value="1"/>
</dbReference>
<name>A0A9N9MT96_9CUCU</name>
<dbReference type="PANTHER" id="PTHR10174:SF213">
    <property type="entry name" value="CRAL-TRIO DOMAIN-CONTAINING PROTEIN"/>
    <property type="match status" value="1"/>
</dbReference>
<evidence type="ECO:0000313" key="3">
    <source>
        <dbReference type="Proteomes" id="UP001152799"/>
    </source>
</evidence>
<dbReference type="InterPro" id="IPR036273">
    <property type="entry name" value="CRAL/TRIO_N_dom_sf"/>
</dbReference>
<keyword evidence="3" id="KW-1185">Reference proteome</keyword>
<dbReference type="PROSITE" id="PS50191">
    <property type="entry name" value="CRAL_TRIO"/>
    <property type="match status" value="1"/>
</dbReference>
<feature type="domain" description="CRAL-TRIO" evidence="1">
    <location>
        <begin position="145"/>
        <end position="254"/>
    </location>
</feature>
<dbReference type="AlphaFoldDB" id="A0A9N9MT96"/>
<dbReference type="Proteomes" id="UP001152799">
    <property type="component" value="Chromosome 6"/>
</dbReference>
<dbReference type="InterPro" id="IPR001251">
    <property type="entry name" value="CRAL-TRIO_dom"/>
</dbReference>